<dbReference type="Proteomes" id="UP000443353">
    <property type="component" value="Unassembled WGS sequence"/>
</dbReference>
<evidence type="ECO:0000313" key="2">
    <source>
        <dbReference type="Proteomes" id="UP000443353"/>
    </source>
</evidence>
<evidence type="ECO:0000313" key="1">
    <source>
        <dbReference type="EMBL" id="MVW59638.1"/>
    </source>
</evidence>
<name>A0A7X3FXB7_9BURK</name>
<protein>
    <submittedName>
        <fullName evidence="1">Uncharacterized protein</fullName>
    </submittedName>
</protein>
<proteinExistence type="predicted"/>
<dbReference type="RefSeq" id="WP_056134887.1">
    <property type="nucleotide sequence ID" value="NZ_WSES01000002.1"/>
</dbReference>
<organism evidence="1 2">
    <name type="scientific">Massilia cellulosiltytica</name>
    <dbReference type="NCBI Taxonomy" id="2683234"/>
    <lineage>
        <taxon>Bacteria</taxon>
        <taxon>Pseudomonadati</taxon>
        <taxon>Pseudomonadota</taxon>
        <taxon>Betaproteobacteria</taxon>
        <taxon>Burkholderiales</taxon>
        <taxon>Oxalobacteraceae</taxon>
        <taxon>Telluria group</taxon>
        <taxon>Massilia</taxon>
    </lineage>
</organism>
<gene>
    <name evidence="1" type="ORF">GPY61_06820</name>
</gene>
<dbReference type="AlphaFoldDB" id="A0A7X3FXB7"/>
<dbReference type="EMBL" id="WSES01000002">
    <property type="protein sequence ID" value="MVW59638.1"/>
    <property type="molecule type" value="Genomic_DNA"/>
</dbReference>
<sequence>MDITQFTTAQAQNRLQADGLETLGLTGLQLAPRWSTTSAPTFDPVALTLALTNAECPFGGMLTWHVHGNEFTDAQGQPIDAFCGVIRLHPHAQQRLFRVAAARYANGGTLAHPLPVAMLFRLTSPPDETPRRIEAGDPVPPPKDGSLPASLVVSFHDARGLIICPVAVAAMFADLIQGLPGLRYPKAPGTVGDAGGLTAIAALPTSGAILVQFADLHGNLYQPTRPGNVMNVVSPGPSTTPVDHATGYATLAASQTIAAGSGDNGVLRFGFATRGTLDRTPLSMPALPATLPSPPFPATTGPTLARQFLRVVVVDPEWHLLGNRDVAPRNTIPGDDGTTPADLVPKVRDRVAIDYAVDGVNTWALADGVLARFQAAGTGLVYACSPAFAAFGLPPAPAPGTTVAWPAFPPPPSPGPGAATNVAPGQGASAAWAGPASPDVVFTVKAAAAPKDAHIRVYARRFAEIASIGKQPSFVRGDGGAALADGSNDVRILLANPFGLGPGDPHSPGIQVDVDIVVTVRGGQRKLWSGIRVPVDPPVAPPVNTFGGTDRLPLVPPEMQGWCPVPLFGLPRTTPAANGGTLAALSRSLASESIPRVGPRLPLMARFETIVAAGIPDAGAGNGALSWQAMVTGARWMPESRSAQHTQGNPGNPAGPDIHAAGARVTGALAYDFAWHALRRAKPPLPFPGAPTLLDGWILYGAGDNMNEPATPPNDAAPNAGTSMGAALQTIAAVCDTPELSLAPESAFEDTTTVQDIVDAVSNAVNPGGTPPTVNSPNGDRLLREIRREYWVAKHGRRDALWSLRRALGEARELIYIEGAQFAPTAANNGGMPAHMLDLAQVIIDRMTDHRDLRVVVALPWDTDFAHSGPPMNFETFVQQAIGARKALVSAFPNIISDRLAVFHPLGFPGRATAIRSAVVIVDDVYGLVGTSHFRRRGMTFDGAADLVSFDRVIEDGYSKTLRKFRRALMATRLGVPVGTGPADATAEWAALELPRTAFGVVRNLLGEGGAGLIQPLWEGYNPDVIPATDDEADPDGTDGTTLLATLTSFLAKA</sequence>
<accession>A0A7X3FXB7</accession>
<keyword evidence="2" id="KW-1185">Reference proteome</keyword>
<reference evidence="1 2" key="1">
    <citation type="submission" date="2019-12" db="EMBL/GenBank/DDBJ databases">
        <authorList>
            <person name="Li C."/>
            <person name="Zhao J."/>
        </authorList>
    </citation>
    <scope>NUCLEOTIDE SEQUENCE [LARGE SCALE GENOMIC DNA]</scope>
    <source>
        <strain evidence="1 2">NEAU-DD11</strain>
    </source>
</reference>
<comment type="caution">
    <text evidence="1">The sequence shown here is derived from an EMBL/GenBank/DDBJ whole genome shotgun (WGS) entry which is preliminary data.</text>
</comment>